<accession>A0ABP8Y4X0</accession>
<organism evidence="3 4">
    <name type="scientific">Pedococcus ginsenosidimutans</name>
    <dbReference type="NCBI Taxonomy" id="490570"/>
    <lineage>
        <taxon>Bacteria</taxon>
        <taxon>Bacillati</taxon>
        <taxon>Actinomycetota</taxon>
        <taxon>Actinomycetes</taxon>
        <taxon>Micrococcales</taxon>
        <taxon>Intrasporangiaceae</taxon>
        <taxon>Pedococcus</taxon>
    </lineage>
</organism>
<evidence type="ECO:0000313" key="4">
    <source>
        <dbReference type="Proteomes" id="UP001500556"/>
    </source>
</evidence>
<sequence length="266" mass="28566">MAPVELVDDGSGGTVVMMDGHPQSHVQLDDPRLLVFEYVQFLAALVDALPQGPLVVTHVGGAGLTLPRYVAHTRPGSPQVVLEPDVELTQAVRDHLPLPRGHRIRVRPVDGRAGLPALADASADLVVVDAYADGRVPAELVSTQWFTDVRRVLRPGGLLLMNTADEPNRRHLARLHASVAQVLPHTAAVATSEVRKGRRFGNTVLAASAVPLPLEAMTRRVAMTAFSATLLHGEQLARALGSARPFGDEDAQASPQPPAVDRWRVR</sequence>
<dbReference type="SUPFAM" id="SSF53335">
    <property type="entry name" value="S-adenosyl-L-methionine-dependent methyltransferases"/>
    <property type="match status" value="1"/>
</dbReference>
<dbReference type="InterPro" id="IPR029063">
    <property type="entry name" value="SAM-dependent_MTases_sf"/>
</dbReference>
<dbReference type="EMBL" id="BAABLO010000005">
    <property type="protein sequence ID" value="GAA4721976.1"/>
    <property type="molecule type" value="Genomic_DNA"/>
</dbReference>
<dbReference type="PANTHER" id="PTHR43317">
    <property type="entry name" value="THERMOSPERMINE SYNTHASE ACAULIS5"/>
    <property type="match status" value="1"/>
</dbReference>
<gene>
    <name evidence="3" type="ORF">GCM10025782_19800</name>
</gene>
<dbReference type="PANTHER" id="PTHR43317:SF1">
    <property type="entry name" value="THERMOSPERMINE SYNTHASE ACAULIS5"/>
    <property type="match status" value="1"/>
</dbReference>
<evidence type="ECO:0000256" key="2">
    <source>
        <dbReference type="SAM" id="MobiDB-lite"/>
    </source>
</evidence>
<dbReference type="Gene3D" id="3.40.50.150">
    <property type="entry name" value="Vaccinia Virus protein VP39"/>
    <property type="match status" value="1"/>
</dbReference>
<reference evidence="4" key="1">
    <citation type="journal article" date="2019" name="Int. J. Syst. Evol. Microbiol.">
        <title>The Global Catalogue of Microorganisms (GCM) 10K type strain sequencing project: providing services to taxonomists for standard genome sequencing and annotation.</title>
        <authorList>
            <consortium name="The Broad Institute Genomics Platform"/>
            <consortium name="The Broad Institute Genome Sequencing Center for Infectious Disease"/>
            <person name="Wu L."/>
            <person name="Ma J."/>
        </authorList>
    </citation>
    <scope>NUCLEOTIDE SEQUENCE [LARGE SCALE GENOMIC DNA]</scope>
    <source>
        <strain evidence="4">JCM 18961</strain>
    </source>
</reference>
<keyword evidence="4" id="KW-1185">Reference proteome</keyword>
<dbReference type="NCBIfam" id="NF037959">
    <property type="entry name" value="MFS_SpdSyn"/>
    <property type="match status" value="1"/>
</dbReference>
<dbReference type="RefSeq" id="WP_345502913.1">
    <property type="nucleotide sequence ID" value="NZ_BAABLO010000005.1"/>
</dbReference>
<proteinExistence type="predicted"/>
<feature type="region of interest" description="Disordered" evidence="2">
    <location>
        <begin position="244"/>
        <end position="266"/>
    </location>
</feature>
<evidence type="ECO:0000256" key="1">
    <source>
        <dbReference type="ARBA" id="ARBA00023115"/>
    </source>
</evidence>
<dbReference type="CDD" id="cd02440">
    <property type="entry name" value="AdoMet_MTases"/>
    <property type="match status" value="1"/>
</dbReference>
<evidence type="ECO:0000313" key="3">
    <source>
        <dbReference type="EMBL" id="GAA4721976.1"/>
    </source>
</evidence>
<keyword evidence="1" id="KW-0620">Polyamine biosynthesis</keyword>
<name>A0ABP8Y4X0_9MICO</name>
<dbReference type="Proteomes" id="UP001500556">
    <property type="component" value="Unassembled WGS sequence"/>
</dbReference>
<comment type="caution">
    <text evidence="3">The sequence shown here is derived from an EMBL/GenBank/DDBJ whole genome shotgun (WGS) entry which is preliminary data.</text>
</comment>
<protein>
    <submittedName>
        <fullName evidence="3">Fused MFS/spermidine synthase</fullName>
    </submittedName>
</protein>